<proteinExistence type="predicted"/>
<protein>
    <recommendedName>
        <fullName evidence="3">DUF4868 domain-containing protein</fullName>
    </recommendedName>
</protein>
<dbReference type="EMBL" id="JAAEDA010000008">
    <property type="protein sequence ID" value="MCJ1977629.1"/>
    <property type="molecule type" value="Genomic_DNA"/>
</dbReference>
<dbReference type="RefSeq" id="WP_243914583.1">
    <property type="nucleotide sequence ID" value="NZ_JAAEDA010000008.1"/>
</dbReference>
<accession>A0ABT0AM43</accession>
<name>A0ABT0AM43_9LACT</name>
<evidence type="ECO:0000313" key="1">
    <source>
        <dbReference type="EMBL" id="MCJ1977629.1"/>
    </source>
</evidence>
<sequence length="300" mass="35649">MKNLFYEDIQFLSHQDVQSIVTRHEQWMLKESRFLVKHKNDTTYKLTNESSELVLSVQRIIESGETLEEFETKLKELGYVFKHKEEGERTEELDAIIMKRDKNSPSLSGRVIEGYLFIDSQLFLYEKKKSFSDKTFIHFFFGENIDRCHQDDDKTFNPQNDGSHRILFYEDIEEISVNELEALKAWYDKRVVDLDEYYVEQRKLLHEEQISGFKRYKKGKLNSLIQYTINTITADTQENLVQALARQDYQFRQKEAGQRTEQMTAKLLKVIEVNKPDQFVFLGLKEHICPVTDPEKRFEG</sequence>
<dbReference type="Proteomes" id="UP001522462">
    <property type="component" value="Unassembled WGS sequence"/>
</dbReference>
<reference evidence="1 2" key="1">
    <citation type="journal article" date="2022" name="Microbiol. Res.">
        <title>Comparative genome analysis, predicted lifestyle and antimicrobial strategies of Lactococcus carnosus and Lactococcus paracarnosus isolated from meat.</title>
        <authorList>
            <person name="Werum V."/>
            <person name="Ehrmann M."/>
            <person name="Vogel R."/>
            <person name="Hilgarth M."/>
        </authorList>
    </citation>
    <scope>NUCLEOTIDE SEQUENCE [LARGE SCALE GENOMIC DNA]</scope>
    <source>
        <strain evidence="1 2">TMW21897</strain>
    </source>
</reference>
<evidence type="ECO:0008006" key="3">
    <source>
        <dbReference type="Google" id="ProtNLM"/>
    </source>
</evidence>
<organism evidence="1 2">
    <name type="scientific">Pseudolactococcus paracarnosus</name>
    <dbReference type="NCBI Taxonomy" id="2749962"/>
    <lineage>
        <taxon>Bacteria</taxon>
        <taxon>Bacillati</taxon>
        <taxon>Bacillota</taxon>
        <taxon>Bacilli</taxon>
        <taxon>Lactobacillales</taxon>
        <taxon>Streptococcaceae</taxon>
        <taxon>Pseudolactococcus</taxon>
    </lineage>
</organism>
<keyword evidence="2" id="KW-1185">Reference proteome</keyword>
<gene>
    <name evidence="1" type="ORF">GYN19_06635</name>
</gene>
<evidence type="ECO:0000313" key="2">
    <source>
        <dbReference type="Proteomes" id="UP001522462"/>
    </source>
</evidence>
<comment type="caution">
    <text evidence="1">The sequence shown here is derived from an EMBL/GenBank/DDBJ whole genome shotgun (WGS) entry which is preliminary data.</text>
</comment>